<organism evidence="2 3">
    <name type="scientific">candidate division WOR-3 bacterium JGI_Cruoil_03_44_89</name>
    <dbReference type="NCBI Taxonomy" id="1973748"/>
    <lineage>
        <taxon>Bacteria</taxon>
        <taxon>Bacteria division WOR-3</taxon>
    </lineage>
</organism>
<accession>A0A235BRC4</accession>
<name>A0A235BRC4_UNCW3</name>
<gene>
    <name evidence="2" type="ORF">CH333_07700</name>
</gene>
<comment type="caution">
    <text evidence="2">The sequence shown here is derived from an EMBL/GenBank/DDBJ whole genome shotgun (WGS) entry which is preliminary data.</text>
</comment>
<dbReference type="Proteomes" id="UP000215215">
    <property type="component" value="Unassembled WGS sequence"/>
</dbReference>
<evidence type="ECO:0000256" key="1">
    <source>
        <dbReference type="SAM" id="Coils"/>
    </source>
</evidence>
<proteinExistence type="predicted"/>
<dbReference type="EMBL" id="NOZQ01000174">
    <property type="protein sequence ID" value="OYD14569.1"/>
    <property type="molecule type" value="Genomic_DNA"/>
</dbReference>
<sequence>MPRGDRTGPAGMGPMTGRAAGYCAGYSVPGYMNPIPGGGYLRGAGRGGIPWGGGRGRVWGGGRGWGYGGYSGYPSYPPYYPPYNSPYAQPTPADEKEFLKEQTAAMRKEIQEMEKRLAEIETEEKKKT</sequence>
<protein>
    <recommendedName>
        <fullName evidence="4">DUF5320 domain-containing protein</fullName>
    </recommendedName>
</protein>
<dbReference type="AlphaFoldDB" id="A0A235BRC4"/>
<keyword evidence="1" id="KW-0175">Coiled coil</keyword>
<feature type="coiled-coil region" evidence="1">
    <location>
        <begin position="96"/>
        <end position="126"/>
    </location>
</feature>
<dbReference type="Pfam" id="PF17253">
    <property type="entry name" value="DUF5320"/>
    <property type="match status" value="1"/>
</dbReference>
<dbReference type="InterPro" id="IPR035205">
    <property type="entry name" value="DUF5320"/>
</dbReference>
<evidence type="ECO:0000313" key="3">
    <source>
        <dbReference type="Proteomes" id="UP000215215"/>
    </source>
</evidence>
<reference evidence="2 3" key="1">
    <citation type="submission" date="2017-07" db="EMBL/GenBank/DDBJ databases">
        <title>Recovery of genomes from metagenomes via a dereplication, aggregation, and scoring strategy.</title>
        <authorList>
            <person name="Sieber C.M."/>
            <person name="Probst A.J."/>
            <person name="Sharrar A."/>
            <person name="Thomas B.C."/>
            <person name="Hess M."/>
            <person name="Tringe S.G."/>
            <person name="Banfield J.F."/>
        </authorList>
    </citation>
    <scope>NUCLEOTIDE SEQUENCE [LARGE SCALE GENOMIC DNA]</scope>
    <source>
        <strain evidence="2">JGI_Cruoil_03_44_89</strain>
    </source>
</reference>
<evidence type="ECO:0000313" key="2">
    <source>
        <dbReference type="EMBL" id="OYD14569.1"/>
    </source>
</evidence>
<evidence type="ECO:0008006" key="4">
    <source>
        <dbReference type="Google" id="ProtNLM"/>
    </source>
</evidence>